<keyword evidence="9" id="KW-1185">Reference proteome</keyword>
<dbReference type="PANTHER" id="PTHR31422">
    <property type="entry name" value="BNAANNG28530D PROTEIN"/>
    <property type="match status" value="1"/>
</dbReference>
<keyword evidence="2" id="KW-0812">Transmembrane</keyword>
<dbReference type="Proteomes" id="UP000734854">
    <property type="component" value="Unassembled WGS sequence"/>
</dbReference>
<feature type="domain" description="GTD-binding" evidence="7">
    <location>
        <begin position="3"/>
        <end position="101"/>
    </location>
</feature>
<evidence type="ECO:0000256" key="6">
    <source>
        <dbReference type="SAM" id="MobiDB-lite"/>
    </source>
</evidence>
<feature type="region of interest" description="Disordered" evidence="6">
    <location>
        <begin position="206"/>
        <end position="225"/>
    </location>
</feature>
<evidence type="ECO:0000256" key="3">
    <source>
        <dbReference type="ARBA" id="ARBA00022989"/>
    </source>
</evidence>
<evidence type="ECO:0000256" key="4">
    <source>
        <dbReference type="ARBA" id="ARBA00023136"/>
    </source>
</evidence>
<comment type="caution">
    <text evidence="8">The sequence shown here is derived from an EMBL/GenBank/DDBJ whole genome shotgun (WGS) entry which is preliminary data.</text>
</comment>
<dbReference type="GO" id="GO:0016020">
    <property type="term" value="C:membrane"/>
    <property type="evidence" value="ECO:0007669"/>
    <property type="project" value="UniProtKB-SubCell"/>
</dbReference>
<evidence type="ECO:0000313" key="9">
    <source>
        <dbReference type="Proteomes" id="UP000734854"/>
    </source>
</evidence>
<accession>A0A8J5FBH0</accession>
<keyword evidence="4" id="KW-0472">Membrane</keyword>
<dbReference type="InterPro" id="IPR007656">
    <property type="entry name" value="GTD-bd"/>
</dbReference>
<keyword evidence="3" id="KW-1133">Transmembrane helix</keyword>
<dbReference type="EMBL" id="JACMSC010000016">
    <property type="protein sequence ID" value="KAG6482001.1"/>
    <property type="molecule type" value="Genomic_DNA"/>
</dbReference>
<comment type="subcellular location">
    <subcellularLocation>
        <location evidence="1">Membrane</location>
    </subcellularLocation>
</comment>
<protein>
    <recommendedName>
        <fullName evidence="7">GTD-binding domain-containing protein</fullName>
    </recommendedName>
</protein>
<name>A0A8J5FBH0_ZINOF</name>
<evidence type="ECO:0000256" key="5">
    <source>
        <dbReference type="SAM" id="Coils"/>
    </source>
</evidence>
<gene>
    <name evidence="8" type="ORF">ZIOFF_058628</name>
</gene>
<evidence type="ECO:0000259" key="7">
    <source>
        <dbReference type="PROSITE" id="PS51775"/>
    </source>
</evidence>
<sequence>MAQREVAIMKEVLHQYILIKKLHMEIEEERQASATAASEALSMILRLQKEKAEEKMEACQYRRLTEEKLHHAQECSVILEEAMQEKEMEISMLKQQIQLCNSKLLSAGISDLDFAGTETGDDTAPIVSRNISLPPIRTDRQWIHPEEAVDTPDSAASSNFPYRSEPERDAIQVACVYDIFEVPGSDKFNRCASELVETENCLGKEHLTPEETREDGNSEKISKHAYHNRSVSMPMRLVSTPTKGEMTEFISACVDSVDETCDMKNDFETIKCQLKQINCERMMQMEDSERSKEQLKLLRGIYEQLSTIESHMNISKPKSHIDDQLHLASVMEAFLSFAI</sequence>
<feature type="coiled-coil region" evidence="5">
    <location>
        <begin position="76"/>
        <end position="103"/>
    </location>
</feature>
<dbReference type="AlphaFoldDB" id="A0A8J5FBH0"/>
<reference evidence="8 9" key="1">
    <citation type="submission" date="2020-08" db="EMBL/GenBank/DDBJ databases">
        <title>Plant Genome Project.</title>
        <authorList>
            <person name="Zhang R.-G."/>
        </authorList>
    </citation>
    <scope>NUCLEOTIDE SEQUENCE [LARGE SCALE GENOMIC DNA]</scope>
    <source>
        <tissue evidence="8">Rhizome</tissue>
    </source>
</reference>
<evidence type="ECO:0000313" key="8">
    <source>
        <dbReference type="EMBL" id="KAG6482001.1"/>
    </source>
</evidence>
<organism evidence="8 9">
    <name type="scientific">Zingiber officinale</name>
    <name type="common">Ginger</name>
    <name type="synonym">Amomum zingiber</name>
    <dbReference type="NCBI Taxonomy" id="94328"/>
    <lineage>
        <taxon>Eukaryota</taxon>
        <taxon>Viridiplantae</taxon>
        <taxon>Streptophyta</taxon>
        <taxon>Embryophyta</taxon>
        <taxon>Tracheophyta</taxon>
        <taxon>Spermatophyta</taxon>
        <taxon>Magnoliopsida</taxon>
        <taxon>Liliopsida</taxon>
        <taxon>Zingiberales</taxon>
        <taxon>Zingiberaceae</taxon>
        <taxon>Zingiber</taxon>
    </lineage>
</organism>
<proteinExistence type="predicted"/>
<dbReference type="Pfam" id="PF04576">
    <property type="entry name" value="Zein-binding"/>
    <property type="match status" value="1"/>
</dbReference>
<keyword evidence="5" id="KW-0175">Coiled coil</keyword>
<dbReference type="GO" id="GO:0080115">
    <property type="term" value="F:myosin XI tail binding"/>
    <property type="evidence" value="ECO:0007669"/>
    <property type="project" value="UniProtKB-ARBA"/>
</dbReference>
<feature type="compositionally biased region" description="Basic and acidic residues" evidence="6">
    <location>
        <begin position="206"/>
        <end position="222"/>
    </location>
</feature>
<dbReference type="PANTHER" id="PTHR31422:SF1">
    <property type="entry name" value="GTD-BINDING DOMAIN-CONTAINING PROTEIN"/>
    <property type="match status" value="1"/>
</dbReference>
<evidence type="ECO:0000256" key="2">
    <source>
        <dbReference type="ARBA" id="ARBA00022692"/>
    </source>
</evidence>
<dbReference type="OrthoDB" id="1105498at2759"/>
<dbReference type="PROSITE" id="PS51775">
    <property type="entry name" value="GTD_BINDING"/>
    <property type="match status" value="1"/>
</dbReference>
<evidence type="ECO:0000256" key="1">
    <source>
        <dbReference type="ARBA" id="ARBA00004370"/>
    </source>
</evidence>